<evidence type="ECO:0000259" key="13">
    <source>
        <dbReference type="PROSITE" id="PS51192"/>
    </source>
</evidence>
<dbReference type="InterPro" id="IPR044742">
    <property type="entry name" value="DEAD/DEAH_RhlB"/>
</dbReference>
<evidence type="ECO:0000256" key="3">
    <source>
        <dbReference type="ARBA" id="ARBA00022741"/>
    </source>
</evidence>
<keyword evidence="4 11" id="KW-0378">Hydrolase</keyword>
<dbReference type="SMART" id="SM00487">
    <property type="entry name" value="DEXDc"/>
    <property type="match status" value="1"/>
</dbReference>
<dbReference type="GO" id="GO:0003724">
    <property type="term" value="F:RNA helicase activity"/>
    <property type="evidence" value="ECO:0007669"/>
    <property type="project" value="UniProtKB-EC"/>
</dbReference>
<dbReference type="InterPro" id="IPR050079">
    <property type="entry name" value="DEAD_box_RNA_helicase"/>
</dbReference>
<keyword evidence="2" id="KW-0963">Cytoplasm</keyword>
<dbReference type="PROSITE" id="PS51194">
    <property type="entry name" value="HELICASE_CTER"/>
    <property type="match status" value="1"/>
</dbReference>
<dbReference type="SMART" id="SM00490">
    <property type="entry name" value="HELICc"/>
    <property type="match status" value="1"/>
</dbReference>
<dbReference type="CDD" id="cd18787">
    <property type="entry name" value="SF2_C_DEAD"/>
    <property type="match status" value="1"/>
</dbReference>
<dbReference type="RefSeq" id="WP_139939510.1">
    <property type="nucleotide sequence ID" value="NZ_JBHSYP010000003.1"/>
</dbReference>
<dbReference type="OrthoDB" id="9805696at2"/>
<proteinExistence type="inferred from homology"/>
<keyword evidence="17" id="KW-1185">Reference proteome</keyword>
<evidence type="ECO:0000259" key="14">
    <source>
        <dbReference type="PROSITE" id="PS51194"/>
    </source>
</evidence>
<dbReference type="Proteomes" id="UP000319148">
    <property type="component" value="Unassembled WGS sequence"/>
</dbReference>
<evidence type="ECO:0000259" key="15">
    <source>
        <dbReference type="PROSITE" id="PS51195"/>
    </source>
</evidence>
<dbReference type="InterPro" id="IPR001650">
    <property type="entry name" value="Helicase_C-like"/>
</dbReference>
<dbReference type="GO" id="GO:0003676">
    <property type="term" value="F:nucleic acid binding"/>
    <property type="evidence" value="ECO:0007669"/>
    <property type="project" value="InterPro"/>
</dbReference>
<feature type="domain" description="DEAD-box RNA helicase Q" evidence="15">
    <location>
        <begin position="7"/>
        <end position="35"/>
    </location>
</feature>
<dbReference type="PROSITE" id="PS00039">
    <property type="entry name" value="DEAD_ATP_HELICASE"/>
    <property type="match status" value="1"/>
</dbReference>
<name>A0A501PPR9_9PROT</name>
<feature type="region of interest" description="Disordered" evidence="12">
    <location>
        <begin position="390"/>
        <end position="467"/>
    </location>
</feature>
<dbReference type="GO" id="GO:0005524">
    <property type="term" value="F:ATP binding"/>
    <property type="evidence" value="ECO:0007669"/>
    <property type="project" value="UniProtKB-KW"/>
</dbReference>
<gene>
    <name evidence="16" type="ORF">FIV46_06140</name>
</gene>
<organism evidence="16 17">
    <name type="scientific">Emcibacter nanhaiensis</name>
    <dbReference type="NCBI Taxonomy" id="1505037"/>
    <lineage>
        <taxon>Bacteria</taxon>
        <taxon>Pseudomonadati</taxon>
        <taxon>Pseudomonadota</taxon>
        <taxon>Alphaproteobacteria</taxon>
        <taxon>Emcibacterales</taxon>
        <taxon>Emcibacteraceae</taxon>
        <taxon>Emcibacter</taxon>
    </lineage>
</organism>
<protein>
    <recommendedName>
        <fullName evidence="9">DEAD-box ATP-dependent RNA helicase RhpA</fullName>
        <ecNumber evidence="1">3.6.4.13</ecNumber>
    </recommendedName>
</protein>
<dbReference type="Pfam" id="PF00270">
    <property type="entry name" value="DEAD"/>
    <property type="match status" value="1"/>
</dbReference>
<feature type="short sequence motif" description="Q motif" evidence="10">
    <location>
        <begin position="7"/>
        <end position="35"/>
    </location>
</feature>
<sequence>MTEVTTSAFADLGLVGPLLKNIRKEGFESPTPIQENAIPLLLEGRDMIGLAQTGGGKTAAFALPTLQRLSETAGKRRPSTPRALILAPTRELAKQIADSIFPFNRGLGLKQTAIFGGAPMGKQIGLLRQGVDVLVATPGRLLDHKKRGSINLSEIEIFILDEADRMLDMGFIHDVKAIAADLPEEHQTVLFSATMTPNVKKLAQQILRNPAYVEMEQETAVADTISHKVMFLDGQNKRALLTEVLEKEDPAQAIIFAKTKAGSDNLARALSQQDYTVAAIHGDKHQSMREKILRRFRNGSLRFLVATDVAARGIDVPGIDMVINYDLPMEPENYVHRVGRTGRNGERGQAISFCDGKDKGLLRLIEKQIDQKIEVDADHAFHVEVKEEKVGRGYKGGRRTGGRPSGKPGQKSYKSRKPRGPKKEFGESRRVKPGSKPSGPKKNSNANGNNKFVKARKPAGGPKRRAA</sequence>
<dbReference type="InterPro" id="IPR011545">
    <property type="entry name" value="DEAD/DEAH_box_helicase_dom"/>
</dbReference>
<evidence type="ECO:0000256" key="1">
    <source>
        <dbReference type="ARBA" id="ARBA00012552"/>
    </source>
</evidence>
<dbReference type="AlphaFoldDB" id="A0A501PPR9"/>
<evidence type="ECO:0000256" key="6">
    <source>
        <dbReference type="ARBA" id="ARBA00022840"/>
    </source>
</evidence>
<dbReference type="Pfam" id="PF00271">
    <property type="entry name" value="Helicase_C"/>
    <property type="match status" value="1"/>
</dbReference>
<evidence type="ECO:0000256" key="9">
    <source>
        <dbReference type="ARBA" id="ARBA00074363"/>
    </source>
</evidence>
<accession>A0A501PPR9</accession>
<dbReference type="GO" id="GO:0005829">
    <property type="term" value="C:cytosol"/>
    <property type="evidence" value="ECO:0007669"/>
    <property type="project" value="TreeGrafter"/>
</dbReference>
<evidence type="ECO:0000256" key="8">
    <source>
        <dbReference type="ARBA" id="ARBA00047984"/>
    </source>
</evidence>
<feature type="compositionally biased region" description="Low complexity" evidence="12">
    <location>
        <begin position="434"/>
        <end position="445"/>
    </location>
</feature>
<dbReference type="InterPro" id="IPR027417">
    <property type="entry name" value="P-loop_NTPase"/>
</dbReference>
<evidence type="ECO:0000256" key="2">
    <source>
        <dbReference type="ARBA" id="ARBA00022490"/>
    </source>
</evidence>
<feature type="domain" description="Helicase ATP-binding" evidence="13">
    <location>
        <begin position="38"/>
        <end position="213"/>
    </location>
</feature>
<dbReference type="GO" id="GO:0042255">
    <property type="term" value="P:ribosome assembly"/>
    <property type="evidence" value="ECO:0007669"/>
    <property type="project" value="UniProtKB-ARBA"/>
</dbReference>
<feature type="compositionally biased region" description="Basic residues" evidence="12">
    <location>
        <begin position="453"/>
        <end position="467"/>
    </location>
</feature>
<evidence type="ECO:0000313" key="17">
    <source>
        <dbReference type="Proteomes" id="UP000319148"/>
    </source>
</evidence>
<dbReference type="PROSITE" id="PS51192">
    <property type="entry name" value="HELICASE_ATP_BIND_1"/>
    <property type="match status" value="1"/>
</dbReference>
<dbReference type="PANTHER" id="PTHR47959:SF13">
    <property type="entry name" value="ATP-DEPENDENT RNA HELICASE RHLE"/>
    <property type="match status" value="1"/>
</dbReference>
<feature type="domain" description="Helicase C-terminal" evidence="14">
    <location>
        <begin position="240"/>
        <end position="389"/>
    </location>
</feature>
<comment type="similarity">
    <text evidence="7 11">Belongs to the DEAD box helicase family.</text>
</comment>
<dbReference type="EC" id="3.6.4.13" evidence="1"/>
<dbReference type="InterPro" id="IPR014001">
    <property type="entry name" value="Helicase_ATP-bd"/>
</dbReference>
<dbReference type="SUPFAM" id="SSF52540">
    <property type="entry name" value="P-loop containing nucleoside triphosphate hydrolases"/>
    <property type="match status" value="1"/>
</dbReference>
<dbReference type="EMBL" id="VFIY01000005">
    <property type="protein sequence ID" value="TPD61786.1"/>
    <property type="molecule type" value="Genomic_DNA"/>
</dbReference>
<evidence type="ECO:0000313" key="16">
    <source>
        <dbReference type="EMBL" id="TPD61786.1"/>
    </source>
</evidence>
<dbReference type="PROSITE" id="PS51195">
    <property type="entry name" value="Q_MOTIF"/>
    <property type="match status" value="1"/>
</dbReference>
<dbReference type="PANTHER" id="PTHR47959">
    <property type="entry name" value="ATP-DEPENDENT RNA HELICASE RHLE-RELATED"/>
    <property type="match status" value="1"/>
</dbReference>
<dbReference type="InterPro" id="IPR014014">
    <property type="entry name" value="RNA_helicase_DEAD_Q_motif"/>
</dbReference>
<comment type="caution">
    <text evidence="16">The sequence shown here is derived from an EMBL/GenBank/DDBJ whole genome shotgun (WGS) entry which is preliminary data.</text>
</comment>
<dbReference type="FunFam" id="3.40.50.300:FF:000108">
    <property type="entry name" value="ATP-dependent RNA helicase RhlE"/>
    <property type="match status" value="1"/>
</dbReference>
<evidence type="ECO:0000256" key="5">
    <source>
        <dbReference type="ARBA" id="ARBA00022806"/>
    </source>
</evidence>
<evidence type="ECO:0000256" key="10">
    <source>
        <dbReference type="PROSITE-ProRule" id="PRU00552"/>
    </source>
</evidence>
<dbReference type="Gene3D" id="3.40.50.300">
    <property type="entry name" value="P-loop containing nucleotide triphosphate hydrolases"/>
    <property type="match status" value="2"/>
</dbReference>
<evidence type="ECO:0000256" key="12">
    <source>
        <dbReference type="SAM" id="MobiDB-lite"/>
    </source>
</evidence>
<dbReference type="GO" id="GO:0009266">
    <property type="term" value="P:response to temperature stimulus"/>
    <property type="evidence" value="ECO:0007669"/>
    <property type="project" value="UniProtKB-ARBA"/>
</dbReference>
<evidence type="ECO:0000256" key="11">
    <source>
        <dbReference type="RuleBase" id="RU000492"/>
    </source>
</evidence>
<keyword evidence="3 11" id="KW-0547">Nucleotide-binding</keyword>
<feature type="compositionally biased region" description="Basic and acidic residues" evidence="12">
    <location>
        <begin position="421"/>
        <end position="430"/>
    </location>
</feature>
<dbReference type="InterPro" id="IPR000629">
    <property type="entry name" value="RNA-helicase_DEAD-box_CS"/>
</dbReference>
<dbReference type="GO" id="GO:0016787">
    <property type="term" value="F:hydrolase activity"/>
    <property type="evidence" value="ECO:0007669"/>
    <property type="project" value="UniProtKB-KW"/>
</dbReference>
<evidence type="ECO:0000256" key="7">
    <source>
        <dbReference type="ARBA" id="ARBA00038437"/>
    </source>
</evidence>
<comment type="catalytic activity">
    <reaction evidence="8">
        <text>ATP + H2O = ADP + phosphate + H(+)</text>
        <dbReference type="Rhea" id="RHEA:13065"/>
        <dbReference type="ChEBI" id="CHEBI:15377"/>
        <dbReference type="ChEBI" id="CHEBI:15378"/>
        <dbReference type="ChEBI" id="CHEBI:30616"/>
        <dbReference type="ChEBI" id="CHEBI:43474"/>
        <dbReference type="ChEBI" id="CHEBI:456216"/>
        <dbReference type="EC" id="3.6.4.13"/>
    </reaction>
</comment>
<keyword evidence="5 11" id="KW-0347">Helicase</keyword>
<evidence type="ECO:0000256" key="4">
    <source>
        <dbReference type="ARBA" id="ARBA00022801"/>
    </source>
</evidence>
<keyword evidence="6 11" id="KW-0067">ATP-binding</keyword>
<reference evidence="17" key="1">
    <citation type="submission" date="2019-06" db="EMBL/GenBank/DDBJ databases">
        <title>The complete genome of Emcibacter congregatus ZYLT.</title>
        <authorList>
            <person name="Zhao Z."/>
        </authorList>
    </citation>
    <scope>NUCLEOTIDE SEQUENCE [LARGE SCALE GENOMIC DNA]</scope>
    <source>
        <strain evidence="17">MCCC 1A06723</strain>
    </source>
</reference>
<dbReference type="CDD" id="cd00268">
    <property type="entry name" value="DEADc"/>
    <property type="match status" value="1"/>
</dbReference>